<dbReference type="PANTHER" id="PTHR11533:SF299">
    <property type="entry name" value="AMINOPEPTIDASE"/>
    <property type="match status" value="1"/>
</dbReference>
<dbReference type="GO" id="GO:0006508">
    <property type="term" value="P:proteolysis"/>
    <property type="evidence" value="ECO:0007669"/>
    <property type="project" value="TreeGrafter"/>
</dbReference>
<proteinExistence type="predicted"/>
<evidence type="ECO:0000259" key="2">
    <source>
        <dbReference type="Pfam" id="PF17900"/>
    </source>
</evidence>
<dbReference type="SUPFAM" id="SSF63737">
    <property type="entry name" value="Leukotriene A4 hydrolase N-terminal domain"/>
    <property type="match status" value="1"/>
</dbReference>
<sequence length="217" mass="24596">MTHFVLFFLFLNILSIGWSKSDADYPVYLRGMNWANVEEHLQEDLSLSDAIIPTNYIIDLSVNARGYGGADKSTFNGSVVIDMNFTRSTNSIELHSRGLTIQKVSIIGSRIDSAPLSVVNITHNKNRESIILLINRTIIANEEMILEIHYNGSSDLSEYGLHEIWNPDPIEPRFVLATNNFPTGARFWFPSFDEPAKRAQFQLRIDHSTEINGFSNM</sequence>
<dbReference type="AlphaFoldDB" id="A0AAV5W9G2"/>
<reference evidence="3" key="1">
    <citation type="submission" date="2023-10" db="EMBL/GenBank/DDBJ databases">
        <title>Genome assembly of Pristionchus species.</title>
        <authorList>
            <person name="Yoshida K."/>
            <person name="Sommer R.J."/>
        </authorList>
    </citation>
    <scope>NUCLEOTIDE SEQUENCE</scope>
    <source>
        <strain evidence="3">RS5133</strain>
    </source>
</reference>
<dbReference type="PANTHER" id="PTHR11533">
    <property type="entry name" value="PROTEASE M1 ZINC METALLOPROTEASE"/>
    <property type="match status" value="1"/>
</dbReference>
<name>A0AAV5W9G2_9BILA</name>
<dbReference type="GO" id="GO:0016020">
    <property type="term" value="C:membrane"/>
    <property type="evidence" value="ECO:0007669"/>
    <property type="project" value="TreeGrafter"/>
</dbReference>
<dbReference type="GO" id="GO:0005737">
    <property type="term" value="C:cytoplasm"/>
    <property type="evidence" value="ECO:0007669"/>
    <property type="project" value="TreeGrafter"/>
</dbReference>
<feature type="domain" description="Aminopeptidase N-like N-terminal" evidence="2">
    <location>
        <begin position="53"/>
        <end position="217"/>
    </location>
</feature>
<dbReference type="GO" id="GO:0043171">
    <property type="term" value="P:peptide catabolic process"/>
    <property type="evidence" value="ECO:0007669"/>
    <property type="project" value="TreeGrafter"/>
</dbReference>
<gene>
    <name evidence="3" type="ORF">PFISCL1PPCAC_18650</name>
</gene>
<keyword evidence="1" id="KW-0732">Signal</keyword>
<dbReference type="Proteomes" id="UP001432322">
    <property type="component" value="Unassembled WGS sequence"/>
</dbReference>
<comment type="caution">
    <text evidence="3">The sequence shown here is derived from an EMBL/GenBank/DDBJ whole genome shotgun (WGS) entry which is preliminary data.</text>
</comment>
<evidence type="ECO:0000313" key="4">
    <source>
        <dbReference type="Proteomes" id="UP001432322"/>
    </source>
</evidence>
<feature type="non-terminal residue" evidence="3">
    <location>
        <position position="217"/>
    </location>
</feature>
<dbReference type="GO" id="GO:0042277">
    <property type="term" value="F:peptide binding"/>
    <property type="evidence" value="ECO:0007669"/>
    <property type="project" value="TreeGrafter"/>
</dbReference>
<dbReference type="InterPro" id="IPR045357">
    <property type="entry name" value="Aminopeptidase_N-like_N"/>
</dbReference>
<dbReference type="Pfam" id="PF17900">
    <property type="entry name" value="Peptidase_M1_N"/>
    <property type="match status" value="1"/>
</dbReference>
<keyword evidence="4" id="KW-1185">Reference proteome</keyword>
<dbReference type="GO" id="GO:0008270">
    <property type="term" value="F:zinc ion binding"/>
    <property type="evidence" value="ECO:0007669"/>
    <property type="project" value="TreeGrafter"/>
</dbReference>
<feature type="chain" id="PRO_5043630162" description="Aminopeptidase N-like N-terminal domain-containing protein" evidence="1">
    <location>
        <begin position="24"/>
        <end position="217"/>
    </location>
</feature>
<dbReference type="GO" id="GO:0005615">
    <property type="term" value="C:extracellular space"/>
    <property type="evidence" value="ECO:0007669"/>
    <property type="project" value="TreeGrafter"/>
</dbReference>
<dbReference type="InterPro" id="IPR050344">
    <property type="entry name" value="Peptidase_M1_aminopeptidases"/>
</dbReference>
<evidence type="ECO:0000256" key="1">
    <source>
        <dbReference type="SAM" id="SignalP"/>
    </source>
</evidence>
<accession>A0AAV5W9G2</accession>
<protein>
    <recommendedName>
        <fullName evidence="2">Aminopeptidase N-like N-terminal domain-containing protein</fullName>
    </recommendedName>
</protein>
<feature type="signal peptide" evidence="1">
    <location>
        <begin position="1"/>
        <end position="23"/>
    </location>
</feature>
<dbReference type="GO" id="GO:0070006">
    <property type="term" value="F:metalloaminopeptidase activity"/>
    <property type="evidence" value="ECO:0007669"/>
    <property type="project" value="TreeGrafter"/>
</dbReference>
<dbReference type="EMBL" id="BTSY01000005">
    <property type="protein sequence ID" value="GMT27353.1"/>
    <property type="molecule type" value="Genomic_DNA"/>
</dbReference>
<dbReference type="Gene3D" id="2.60.40.1730">
    <property type="entry name" value="tricorn interacting facor f3 domain"/>
    <property type="match status" value="1"/>
</dbReference>
<organism evidence="3 4">
    <name type="scientific">Pristionchus fissidentatus</name>
    <dbReference type="NCBI Taxonomy" id="1538716"/>
    <lineage>
        <taxon>Eukaryota</taxon>
        <taxon>Metazoa</taxon>
        <taxon>Ecdysozoa</taxon>
        <taxon>Nematoda</taxon>
        <taxon>Chromadorea</taxon>
        <taxon>Rhabditida</taxon>
        <taxon>Rhabditina</taxon>
        <taxon>Diplogasteromorpha</taxon>
        <taxon>Diplogasteroidea</taxon>
        <taxon>Neodiplogasteridae</taxon>
        <taxon>Pristionchus</taxon>
    </lineage>
</organism>
<dbReference type="InterPro" id="IPR042097">
    <property type="entry name" value="Aminopeptidase_N-like_N_sf"/>
</dbReference>
<evidence type="ECO:0000313" key="3">
    <source>
        <dbReference type="EMBL" id="GMT27353.1"/>
    </source>
</evidence>